<evidence type="ECO:0000313" key="2">
    <source>
        <dbReference type="EMBL" id="KAJ9173839.1"/>
    </source>
</evidence>
<feature type="domain" description="Reverse transcriptase Ty1/copia-type" evidence="1">
    <location>
        <begin position="19"/>
        <end position="113"/>
    </location>
</feature>
<dbReference type="Proteomes" id="UP001174677">
    <property type="component" value="Chromosome 9"/>
</dbReference>
<dbReference type="PANTHER" id="PTHR11439:SF467">
    <property type="entry name" value="INTEGRASE CATALYTIC DOMAIN-CONTAINING PROTEIN"/>
    <property type="match status" value="1"/>
</dbReference>
<keyword evidence="3" id="KW-1185">Reference proteome</keyword>
<accession>A0ABQ9M0N5</accession>
<proteinExistence type="predicted"/>
<sequence length="186" mass="20929">KLSHPLHTQYPFSSNQCRTSDVFYRQSEAGLILLVVYVDDIVITGSDSAGISSLKTFLQTQFQTKDLGLLKYFLGIEVMRSKKGIFLSQRKYVLDLLTETGKLGAKPCSAPMTPTLQLLAGDSEEFEDPERYRRLVGKLNYLTVTRPDIAYAVSVVSQFMSSPTVNHLDIAFIGRNLVSWRSKKRV</sequence>
<protein>
    <recommendedName>
        <fullName evidence="1">Reverse transcriptase Ty1/copia-type domain-containing protein</fullName>
    </recommendedName>
</protein>
<dbReference type="PANTHER" id="PTHR11439">
    <property type="entry name" value="GAG-POL-RELATED RETROTRANSPOSON"/>
    <property type="match status" value="1"/>
</dbReference>
<gene>
    <name evidence="2" type="ORF">P3X46_016935</name>
</gene>
<feature type="non-terminal residue" evidence="2">
    <location>
        <position position="1"/>
    </location>
</feature>
<dbReference type="Pfam" id="PF07727">
    <property type="entry name" value="RVT_2"/>
    <property type="match status" value="1"/>
</dbReference>
<evidence type="ECO:0000313" key="3">
    <source>
        <dbReference type="Proteomes" id="UP001174677"/>
    </source>
</evidence>
<evidence type="ECO:0000259" key="1">
    <source>
        <dbReference type="Pfam" id="PF07727"/>
    </source>
</evidence>
<reference evidence="2" key="1">
    <citation type="journal article" date="2023" name="Plant Biotechnol. J.">
        <title>Chromosome-level wild Hevea brasiliensis genome provides new tools for genomic-assisted breeding and valuable loci to elevate rubber yield.</title>
        <authorList>
            <person name="Cheng H."/>
            <person name="Song X."/>
            <person name="Hu Y."/>
            <person name="Wu T."/>
            <person name="Yang Q."/>
            <person name="An Z."/>
            <person name="Feng S."/>
            <person name="Deng Z."/>
            <person name="Wu W."/>
            <person name="Zeng X."/>
            <person name="Tu M."/>
            <person name="Wang X."/>
            <person name="Huang H."/>
        </authorList>
    </citation>
    <scope>NUCLEOTIDE SEQUENCE</scope>
    <source>
        <strain evidence="2">MT/VB/25A 57/8</strain>
    </source>
</reference>
<dbReference type="InterPro" id="IPR043502">
    <property type="entry name" value="DNA/RNA_pol_sf"/>
</dbReference>
<dbReference type="SUPFAM" id="SSF56672">
    <property type="entry name" value="DNA/RNA polymerases"/>
    <property type="match status" value="1"/>
</dbReference>
<organism evidence="2 3">
    <name type="scientific">Hevea brasiliensis</name>
    <name type="common">Para rubber tree</name>
    <name type="synonym">Siphonia brasiliensis</name>
    <dbReference type="NCBI Taxonomy" id="3981"/>
    <lineage>
        <taxon>Eukaryota</taxon>
        <taxon>Viridiplantae</taxon>
        <taxon>Streptophyta</taxon>
        <taxon>Embryophyta</taxon>
        <taxon>Tracheophyta</taxon>
        <taxon>Spermatophyta</taxon>
        <taxon>Magnoliopsida</taxon>
        <taxon>eudicotyledons</taxon>
        <taxon>Gunneridae</taxon>
        <taxon>Pentapetalae</taxon>
        <taxon>rosids</taxon>
        <taxon>fabids</taxon>
        <taxon>Malpighiales</taxon>
        <taxon>Euphorbiaceae</taxon>
        <taxon>Crotonoideae</taxon>
        <taxon>Micrandreae</taxon>
        <taxon>Hevea</taxon>
    </lineage>
</organism>
<dbReference type="InterPro" id="IPR013103">
    <property type="entry name" value="RVT_2"/>
</dbReference>
<dbReference type="EMBL" id="JARPOI010000009">
    <property type="protein sequence ID" value="KAJ9173839.1"/>
    <property type="molecule type" value="Genomic_DNA"/>
</dbReference>
<comment type="caution">
    <text evidence="2">The sequence shown here is derived from an EMBL/GenBank/DDBJ whole genome shotgun (WGS) entry which is preliminary data.</text>
</comment>
<name>A0ABQ9M0N5_HEVBR</name>